<feature type="region of interest" description="Disordered" evidence="1">
    <location>
        <begin position="1"/>
        <end position="59"/>
    </location>
</feature>
<accession>A0A0E9TIS3</accession>
<reference evidence="2" key="2">
    <citation type="journal article" date="2015" name="Fish Shellfish Immunol.">
        <title>Early steps in the European eel (Anguilla anguilla)-Vibrio vulnificus interaction in the gills: Role of the RtxA13 toxin.</title>
        <authorList>
            <person name="Callol A."/>
            <person name="Pajuelo D."/>
            <person name="Ebbesson L."/>
            <person name="Teles M."/>
            <person name="MacKenzie S."/>
            <person name="Amaro C."/>
        </authorList>
    </citation>
    <scope>NUCLEOTIDE SEQUENCE</scope>
</reference>
<evidence type="ECO:0000313" key="2">
    <source>
        <dbReference type="EMBL" id="JAH53491.1"/>
    </source>
</evidence>
<feature type="compositionally biased region" description="Basic and acidic residues" evidence="1">
    <location>
        <begin position="20"/>
        <end position="59"/>
    </location>
</feature>
<name>A0A0E9TIS3_ANGAN</name>
<organism evidence="2">
    <name type="scientific">Anguilla anguilla</name>
    <name type="common">European freshwater eel</name>
    <name type="synonym">Muraena anguilla</name>
    <dbReference type="NCBI Taxonomy" id="7936"/>
    <lineage>
        <taxon>Eukaryota</taxon>
        <taxon>Metazoa</taxon>
        <taxon>Chordata</taxon>
        <taxon>Craniata</taxon>
        <taxon>Vertebrata</taxon>
        <taxon>Euteleostomi</taxon>
        <taxon>Actinopterygii</taxon>
        <taxon>Neopterygii</taxon>
        <taxon>Teleostei</taxon>
        <taxon>Anguilliformes</taxon>
        <taxon>Anguillidae</taxon>
        <taxon>Anguilla</taxon>
    </lineage>
</organism>
<dbReference type="AlphaFoldDB" id="A0A0E9TIS3"/>
<dbReference type="EMBL" id="GBXM01055086">
    <property type="protein sequence ID" value="JAH53491.1"/>
    <property type="molecule type" value="Transcribed_RNA"/>
</dbReference>
<proteinExistence type="predicted"/>
<evidence type="ECO:0000256" key="1">
    <source>
        <dbReference type="SAM" id="MobiDB-lite"/>
    </source>
</evidence>
<reference evidence="2" key="1">
    <citation type="submission" date="2014-11" db="EMBL/GenBank/DDBJ databases">
        <authorList>
            <person name="Amaro Gonzalez C."/>
        </authorList>
    </citation>
    <scope>NUCLEOTIDE SEQUENCE</scope>
</reference>
<sequence>MNLEETCQKNQSRPHQARFRHGDAEPPAVAKDKADNSGPDRQERTDRTELRKNREPKVT</sequence>
<protein>
    <submittedName>
        <fullName evidence="2">Uncharacterized protein</fullName>
    </submittedName>
</protein>